<organism evidence="14 15">
    <name type="scientific">Lithospermum erythrorhizon</name>
    <name type="common">Purple gromwell</name>
    <name type="synonym">Lithospermum officinale var. erythrorhizon</name>
    <dbReference type="NCBI Taxonomy" id="34254"/>
    <lineage>
        <taxon>Eukaryota</taxon>
        <taxon>Viridiplantae</taxon>
        <taxon>Streptophyta</taxon>
        <taxon>Embryophyta</taxon>
        <taxon>Tracheophyta</taxon>
        <taxon>Spermatophyta</taxon>
        <taxon>Magnoliopsida</taxon>
        <taxon>eudicotyledons</taxon>
        <taxon>Gunneridae</taxon>
        <taxon>Pentapetalae</taxon>
        <taxon>asterids</taxon>
        <taxon>lamiids</taxon>
        <taxon>Boraginales</taxon>
        <taxon>Boraginaceae</taxon>
        <taxon>Boraginoideae</taxon>
        <taxon>Lithospermeae</taxon>
        <taxon>Lithospermum</taxon>
    </lineage>
</organism>
<keyword evidence="9 12" id="KW-0503">Monooxygenase</keyword>
<evidence type="ECO:0000256" key="9">
    <source>
        <dbReference type="ARBA" id="ARBA00023033"/>
    </source>
</evidence>
<keyword evidence="6 13" id="KW-1133">Transmembrane helix</keyword>
<keyword evidence="3 11" id="KW-0349">Heme</keyword>
<dbReference type="GO" id="GO:0016020">
    <property type="term" value="C:membrane"/>
    <property type="evidence" value="ECO:0007669"/>
    <property type="project" value="UniProtKB-SubCell"/>
</dbReference>
<dbReference type="PRINTS" id="PR00463">
    <property type="entry name" value="EP450I"/>
</dbReference>
<keyword evidence="4 13" id="KW-0812">Transmembrane</keyword>
<evidence type="ECO:0000256" key="11">
    <source>
        <dbReference type="PIRSR" id="PIRSR602401-1"/>
    </source>
</evidence>
<dbReference type="Proteomes" id="UP001454036">
    <property type="component" value="Unassembled WGS sequence"/>
</dbReference>
<accession>A0AAV3R628</accession>
<dbReference type="InterPro" id="IPR017972">
    <property type="entry name" value="Cyt_P450_CS"/>
</dbReference>
<dbReference type="FunFam" id="1.10.630.10:FF:000007">
    <property type="entry name" value="Cytochrome P450 76C4"/>
    <property type="match status" value="1"/>
</dbReference>
<evidence type="ECO:0000313" key="15">
    <source>
        <dbReference type="Proteomes" id="UP001454036"/>
    </source>
</evidence>
<evidence type="ECO:0000256" key="4">
    <source>
        <dbReference type="ARBA" id="ARBA00022692"/>
    </source>
</evidence>
<evidence type="ECO:0000256" key="1">
    <source>
        <dbReference type="ARBA" id="ARBA00004370"/>
    </source>
</evidence>
<comment type="similarity">
    <text evidence="2 12">Belongs to the cytochrome P450 family.</text>
</comment>
<feature type="binding site" description="axial binding residue" evidence="11">
    <location>
        <position position="444"/>
    </location>
    <ligand>
        <name>heme</name>
        <dbReference type="ChEBI" id="CHEBI:30413"/>
    </ligand>
    <ligandPart>
        <name>Fe</name>
        <dbReference type="ChEBI" id="CHEBI:18248"/>
    </ligandPart>
</feature>
<keyword evidence="10 13" id="KW-0472">Membrane</keyword>
<dbReference type="PRINTS" id="PR00385">
    <property type="entry name" value="P450"/>
</dbReference>
<evidence type="ECO:0000256" key="8">
    <source>
        <dbReference type="ARBA" id="ARBA00023004"/>
    </source>
</evidence>
<dbReference type="EMBL" id="BAABME010007213">
    <property type="protein sequence ID" value="GAA0170358.1"/>
    <property type="molecule type" value="Genomic_DNA"/>
</dbReference>
<sequence>MMLMEFNKDLFLYFLCISCSCVILFNLMQKINKRNRLPPGPKGYPIIGNLVSIGDRAHESLAKYSKKYGPLMTLQLGYVTTIIVASSEMARQILQKNDQVFAGRYIPDAVTAQTDYHLAIPWLSTGPHWRKLRRICTTEIFTMRKLDELQEKRHKVMNDMIKVVGEARENNKEISLGAIIFGTVLNMLSNTMYSGDMLDLRSNVKEEMKEAIDRIFLLVAKPNYSDYFPFLKMFDLQGIRKDIKVSYDRLQEMLEVIIELRKKERELGSSRVDDFLDVLLDHCQSHGNDELTHKDVRFMLQELFIAGSDTSSTTSEWVMAELLHHPNIMAKVKKELEENIKGENVREGDIPKLRYLTAVIKETIRLHATSPLLLPHRSEADIDVCGFFIPKHTRILINVYQISRDPAYWDEPLKFKPERFMNSEIDFQGRHYCFIPFGAGRRICPGWNLGIRMMTLMLATLVHNFDWKLPNGMTPEEMDMKDKFGITLQKAEPLFAIPM</sequence>
<dbReference type="InterPro" id="IPR002401">
    <property type="entry name" value="Cyt_P450_E_grp-I"/>
</dbReference>
<dbReference type="CDD" id="cd11073">
    <property type="entry name" value="CYP76-like"/>
    <property type="match status" value="1"/>
</dbReference>
<evidence type="ECO:0000256" key="6">
    <source>
        <dbReference type="ARBA" id="ARBA00022989"/>
    </source>
</evidence>
<protein>
    <submittedName>
        <fullName evidence="14">Oxygenase</fullName>
    </submittedName>
</protein>
<dbReference type="PANTHER" id="PTHR47950">
    <property type="entry name" value="CYTOCHROME P450, FAMILY 76, SUBFAMILY C, POLYPEPTIDE 5-RELATED"/>
    <property type="match status" value="1"/>
</dbReference>
<dbReference type="GO" id="GO:0016705">
    <property type="term" value="F:oxidoreductase activity, acting on paired donors, with incorporation or reduction of molecular oxygen"/>
    <property type="evidence" value="ECO:0007669"/>
    <property type="project" value="InterPro"/>
</dbReference>
<dbReference type="PROSITE" id="PS00086">
    <property type="entry name" value="CYTOCHROME_P450"/>
    <property type="match status" value="1"/>
</dbReference>
<keyword evidence="5 11" id="KW-0479">Metal-binding</keyword>
<comment type="cofactor">
    <cofactor evidence="11">
        <name>heme</name>
        <dbReference type="ChEBI" id="CHEBI:30413"/>
    </cofactor>
</comment>
<gene>
    <name evidence="14" type="ORF">LIER_24638</name>
</gene>
<name>A0AAV3R628_LITER</name>
<dbReference type="InterPro" id="IPR001128">
    <property type="entry name" value="Cyt_P450"/>
</dbReference>
<evidence type="ECO:0000256" key="3">
    <source>
        <dbReference type="ARBA" id="ARBA00022617"/>
    </source>
</evidence>
<proteinExistence type="inferred from homology"/>
<dbReference type="Gene3D" id="1.10.630.10">
    <property type="entry name" value="Cytochrome P450"/>
    <property type="match status" value="1"/>
</dbReference>
<feature type="transmembrane region" description="Helical" evidence="13">
    <location>
        <begin position="12"/>
        <end position="28"/>
    </location>
</feature>
<evidence type="ECO:0000256" key="12">
    <source>
        <dbReference type="RuleBase" id="RU000461"/>
    </source>
</evidence>
<dbReference type="AlphaFoldDB" id="A0AAV3R628"/>
<evidence type="ECO:0000256" key="10">
    <source>
        <dbReference type="ARBA" id="ARBA00023136"/>
    </source>
</evidence>
<comment type="subcellular location">
    <subcellularLocation>
        <location evidence="1">Membrane</location>
    </subcellularLocation>
</comment>
<evidence type="ECO:0000256" key="13">
    <source>
        <dbReference type="SAM" id="Phobius"/>
    </source>
</evidence>
<dbReference type="GO" id="GO:0020037">
    <property type="term" value="F:heme binding"/>
    <property type="evidence" value="ECO:0007669"/>
    <property type="project" value="InterPro"/>
</dbReference>
<evidence type="ECO:0000256" key="5">
    <source>
        <dbReference type="ARBA" id="ARBA00022723"/>
    </source>
</evidence>
<dbReference type="SUPFAM" id="SSF48264">
    <property type="entry name" value="Cytochrome P450"/>
    <property type="match status" value="1"/>
</dbReference>
<keyword evidence="8 11" id="KW-0408">Iron</keyword>
<dbReference type="GO" id="GO:0005506">
    <property type="term" value="F:iron ion binding"/>
    <property type="evidence" value="ECO:0007669"/>
    <property type="project" value="InterPro"/>
</dbReference>
<evidence type="ECO:0000256" key="2">
    <source>
        <dbReference type="ARBA" id="ARBA00010617"/>
    </source>
</evidence>
<keyword evidence="7 12" id="KW-0560">Oxidoreductase</keyword>
<evidence type="ECO:0000256" key="7">
    <source>
        <dbReference type="ARBA" id="ARBA00023002"/>
    </source>
</evidence>
<keyword evidence="15" id="KW-1185">Reference proteome</keyword>
<dbReference type="GO" id="GO:0004497">
    <property type="term" value="F:monooxygenase activity"/>
    <property type="evidence" value="ECO:0007669"/>
    <property type="project" value="UniProtKB-KW"/>
</dbReference>
<comment type="caution">
    <text evidence="14">The sequence shown here is derived from an EMBL/GenBank/DDBJ whole genome shotgun (WGS) entry which is preliminary data.</text>
</comment>
<reference evidence="14 15" key="1">
    <citation type="submission" date="2024-01" db="EMBL/GenBank/DDBJ databases">
        <title>The complete chloroplast genome sequence of Lithospermum erythrorhizon: insights into the phylogenetic relationship among Boraginaceae species and the maternal lineages of purple gromwells.</title>
        <authorList>
            <person name="Okada T."/>
            <person name="Watanabe K."/>
        </authorList>
    </citation>
    <scope>NUCLEOTIDE SEQUENCE [LARGE SCALE GENOMIC DNA]</scope>
</reference>
<dbReference type="Pfam" id="PF00067">
    <property type="entry name" value="p450"/>
    <property type="match status" value="1"/>
</dbReference>
<dbReference type="InterPro" id="IPR036396">
    <property type="entry name" value="Cyt_P450_sf"/>
</dbReference>
<evidence type="ECO:0000313" key="14">
    <source>
        <dbReference type="EMBL" id="GAA0170358.1"/>
    </source>
</evidence>
<dbReference type="PANTHER" id="PTHR47950:SF4">
    <property type="entry name" value="GERANIOL 8-HYDROXYLASE-LIKE"/>
    <property type="match status" value="1"/>
</dbReference>